<name>A0ABN0TJQ2_9ACTN</name>
<evidence type="ECO:0000256" key="1">
    <source>
        <dbReference type="SAM" id="MobiDB-lite"/>
    </source>
</evidence>
<keyword evidence="3" id="KW-1185">Reference proteome</keyword>
<feature type="compositionally biased region" description="Basic and acidic residues" evidence="1">
    <location>
        <begin position="1"/>
        <end position="11"/>
    </location>
</feature>
<gene>
    <name evidence="2" type="ORF">GCM10009539_05720</name>
</gene>
<accession>A0ABN0TJQ2</accession>
<dbReference type="Proteomes" id="UP001500967">
    <property type="component" value="Unassembled WGS sequence"/>
</dbReference>
<dbReference type="EMBL" id="BAAAGX010000003">
    <property type="protein sequence ID" value="GAA0223391.1"/>
    <property type="molecule type" value="Genomic_DNA"/>
</dbReference>
<feature type="region of interest" description="Disordered" evidence="1">
    <location>
        <begin position="1"/>
        <end position="45"/>
    </location>
</feature>
<evidence type="ECO:0000313" key="2">
    <source>
        <dbReference type="EMBL" id="GAA0223391.1"/>
    </source>
</evidence>
<proteinExistence type="predicted"/>
<evidence type="ECO:0000313" key="3">
    <source>
        <dbReference type="Proteomes" id="UP001500967"/>
    </source>
</evidence>
<sequence length="135" mass="14515">MTPESRRESGADRNVAPLRRRRERMAAAAGARSPHRDEDSSGGTVRALTAALAPHLSTADPELHGLAATLLTAQQDYALSISDAPGAVRDQACQRFSEAAHDYCRALDQRGLALPPGLLETVEWLTDRTAVTDAR</sequence>
<comment type="caution">
    <text evidence="2">The sequence shown here is derived from an EMBL/GenBank/DDBJ whole genome shotgun (WGS) entry which is preliminary data.</text>
</comment>
<organism evidence="2 3">
    <name type="scientific">Cryptosporangium japonicum</name>
    <dbReference type="NCBI Taxonomy" id="80872"/>
    <lineage>
        <taxon>Bacteria</taxon>
        <taxon>Bacillati</taxon>
        <taxon>Actinomycetota</taxon>
        <taxon>Actinomycetes</taxon>
        <taxon>Cryptosporangiales</taxon>
        <taxon>Cryptosporangiaceae</taxon>
        <taxon>Cryptosporangium</taxon>
    </lineage>
</organism>
<protein>
    <submittedName>
        <fullName evidence="2">Uncharacterized protein</fullName>
    </submittedName>
</protein>
<reference evidence="2 3" key="1">
    <citation type="journal article" date="2019" name="Int. J. Syst. Evol. Microbiol.">
        <title>The Global Catalogue of Microorganisms (GCM) 10K type strain sequencing project: providing services to taxonomists for standard genome sequencing and annotation.</title>
        <authorList>
            <consortium name="The Broad Institute Genomics Platform"/>
            <consortium name="The Broad Institute Genome Sequencing Center for Infectious Disease"/>
            <person name="Wu L."/>
            <person name="Ma J."/>
        </authorList>
    </citation>
    <scope>NUCLEOTIDE SEQUENCE [LARGE SCALE GENOMIC DNA]</scope>
    <source>
        <strain evidence="2 3">JCM 10425</strain>
    </source>
</reference>